<dbReference type="RefSeq" id="WP_133643273.1">
    <property type="nucleotide sequence ID" value="NZ_SNYI01000001.1"/>
</dbReference>
<evidence type="ECO:0000256" key="3">
    <source>
        <dbReference type="ARBA" id="ARBA00022827"/>
    </source>
</evidence>
<dbReference type="Proteomes" id="UP000295468">
    <property type="component" value="Unassembled WGS sequence"/>
</dbReference>
<comment type="caution">
    <text evidence="6">The sequence shown here is derived from an EMBL/GenBank/DDBJ whole genome shotgun (WGS) entry which is preliminary data.</text>
</comment>
<dbReference type="Pfam" id="PF03486">
    <property type="entry name" value="HI0933_like"/>
    <property type="match status" value="1"/>
</dbReference>
<dbReference type="OrthoDB" id="9773233at2"/>
<keyword evidence="7" id="KW-1185">Reference proteome</keyword>
<dbReference type="InterPro" id="IPR023166">
    <property type="entry name" value="BaiN-like_dom_sf"/>
</dbReference>
<keyword evidence="2" id="KW-0285">Flavoprotein</keyword>
<dbReference type="PANTHER" id="PTHR42887">
    <property type="entry name" value="OS12G0638800 PROTEIN"/>
    <property type="match status" value="1"/>
</dbReference>
<evidence type="ECO:0000259" key="5">
    <source>
        <dbReference type="Pfam" id="PF22780"/>
    </source>
</evidence>
<dbReference type="PANTHER" id="PTHR42887:SF2">
    <property type="entry name" value="OS12G0638800 PROTEIN"/>
    <property type="match status" value="1"/>
</dbReference>
<proteinExistence type="predicted"/>
<dbReference type="InterPro" id="IPR057661">
    <property type="entry name" value="RsdA/BaiN/AoA(So)_Rossmann"/>
</dbReference>
<accession>A0A4R6TNV2</accession>
<evidence type="ECO:0008006" key="8">
    <source>
        <dbReference type="Google" id="ProtNLM"/>
    </source>
</evidence>
<sequence length="427" mass="46398">MYDVIVIGGGAAGFYGAIHIARQLPGSRVAILERGKQVLSKVRVSGGGRCNVTHAQYDPKALVRQYPRGNKEMLGPFFTHACGDTQAFFEELGVALKTEEDGRMFPVSDSSQTIIDALMSEVGRLGIELHRSTGVQGIEQIPTAPGVNTTRWEVKTGDQAFLAKKIFIATGSSPKMWDMLQALGHRIVPPVPSLFTFNIEDSRIKDIPGLSTHAIVKVVPGKKDTQLGGVALEAEGPLLITHWGLSGPAILKLSAWGARDLSSLQYNFKIRVNWLPGSTDLALEDLLLQQKSATPRKTILKTNPVEIPKRLWIRLAVGAGVGADQNWAELSKKQLQDLKAQLLQCEFNVRGKSTFKEEFVTAGGIDLKDINFKTFESKILPGLYFAGEVINVDAVTGGYNFQNAWTGAYLAALAISESLRASADKQG</sequence>
<feature type="domain" description="RsdA/BaiN/AoA(So)-like insert" evidence="5">
    <location>
        <begin position="191"/>
        <end position="360"/>
    </location>
</feature>
<protein>
    <recommendedName>
        <fullName evidence="8">Flavoprotein</fullName>
    </recommendedName>
</protein>
<dbReference type="InterPro" id="IPR004792">
    <property type="entry name" value="BaiN-like"/>
</dbReference>
<comment type="cofactor">
    <cofactor evidence="1">
        <name>FAD</name>
        <dbReference type="ChEBI" id="CHEBI:57692"/>
    </cofactor>
</comment>
<dbReference type="PRINTS" id="PR00411">
    <property type="entry name" value="PNDRDTASEI"/>
</dbReference>
<evidence type="ECO:0000313" key="7">
    <source>
        <dbReference type="Proteomes" id="UP000295468"/>
    </source>
</evidence>
<reference evidence="6 7" key="1">
    <citation type="submission" date="2019-03" db="EMBL/GenBank/DDBJ databases">
        <title>Genomic Encyclopedia of Archaeal and Bacterial Type Strains, Phase II (KMG-II): from individual species to whole genera.</title>
        <authorList>
            <person name="Goeker M."/>
        </authorList>
    </citation>
    <scope>NUCLEOTIDE SEQUENCE [LARGE SCALE GENOMIC DNA]</scope>
    <source>
        <strain evidence="6 7">DSM 18435</strain>
    </source>
</reference>
<dbReference type="SUPFAM" id="SSF160996">
    <property type="entry name" value="HI0933 insert domain-like"/>
    <property type="match status" value="1"/>
</dbReference>
<evidence type="ECO:0000256" key="1">
    <source>
        <dbReference type="ARBA" id="ARBA00001974"/>
    </source>
</evidence>
<dbReference type="InterPro" id="IPR036188">
    <property type="entry name" value="FAD/NAD-bd_sf"/>
</dbReference>
<dbReference type="PRINTS" id="PR00368">
    <property type="entry name" value="FADPNR"/>
</dbReference>
<dbReference type="SUPFAM" id="SSF51905">
    <property type="entry name" value="FAD/NAD(P)-binding domain"/>
    <property type="match status" value="1"/>
</dbReference>
<dbReference type="Gene3D" id="3.50.50.60">
    <property type="entry name" value="FAD/NAD(P)-binding domain"/>
    <property type="match status" value="1"/>
</dbReference>
<evidence type="ECO:0000313" key="6">
    <source>
        <dbReference type="EMBL" id="TDQ33272.1"/>
    </source>
</evidence>
<feature type="domain" description="RsdA/BaiN/AoA(So)-like Rossmann fold-like" evidence="4">
    <location>
        <begin position="3"/>
        <end position="412"/>
    </location>
</feature>
<evidence type="ECO:0000256" key="2">
    <source>
        <dbReference type="ARBA" id="ARBA00022630"/>
    </source>
</evidence>
<dbReference type="AlphaFoldDB" id="A0A4R6TNV2"/>
<organism evidence="6 7">
    <name type="scientific">Zeaxanthinibacter enoshimensis</name>
    <dbReference type="NCBI Taxonomy" id="392009"/>
    <lineage>
        <taxon>Bacteria</taxon>
        <taxon>Pseudomonadati</taxon>
        <taxon>Bacteroidota</taxon>
        <taxon>Flavobacteriia</taxon>
        <taxon>Flavobacteriales</taxon>
        <taxon>Flavobacteriaceae</taxon>
        <taxon>Zeaxanthinibacter</taxon>
    </lineage>
</organism>
<keyword evidence="3" id="KW-0274">FAD</keyword>
<dbReference type="Pfam" id="PF22780">
    <property type="entry name" value="HI0933_like_1st"/>
    <property type="match status" value="1"/>
</dbReference>
<dbReference type="NCBIfam" id="TIGR00275">
    <property type="entry name" value="aminoacetone oxidase family FAD-binding enzyme"/>
    <property type="match status" value="1"/>
</dbReference>
<dbReference type="EMBL" id="SNYI01000001">
    <property type="protein sequence ID" value="TDQ33272.1"/>
    <property type="molecule type" value="Genomic_DNA"/>
</dbReference>
<dbReference type="Gene3D" id="1.10.8.260">
    <property type="entry name" value="HI0933 insert domain-like"/>
    <property type="match status" value="1"/>
</dbReference>
<dbReference type="InterPro" id="IPR055178">
    <property type="entry name" value="RsdA/BaiN/AoA(So)-like_dom"/>
</dbReference>
<evidence type="ECO:0000259" key="4">
    <source>
        <dbReference type="Pfam" id="PF03486"/>
    </source>
</evidence>
<gene>
    <name evidence="6" type="ORF">CLV82_1110</name>
</gene>
<dbReference type="Gene3D" id="2.40.30.10">
    <property type="entry name" value="Translation factors"/>
    <property type="match status" value="1"/>
</dbReference>
<name>A0A4R6TNV2_9FLAO</name>